<protein>
    <submittedName>
        <fullName evidence="1">Uncharacterized protein</fullName>
    </submittedName>
</protein>
<gene>
    <name evidence="1" type="ORF">VCHENC02_5992</name>
</gene>
<feature type="non-terminal residue" evidence="1">
    <location>
        <position position="1"/>
    </location>
</feature>
<evidence type="ECO:0000313" key="2">
    <source>
        <dbReference type="Proteomes" id="UP000008367"/>
    </source>
</evidence>
<reference evidence="1 2" key="1">
    <citation type="submission" date="2012-10" db="EMBL/GenBank/DDBJ databases">
        <title>Genome sequence of Vibrio Cholerae HENC-02.</title>
        <authorList>
            <person name="Eppinger M."/>
            <person name="Hasan N.A."/>
            <person name="Sengamalay N."/>
            <person name="Hine E."/>
            <person name="Su Q."/>
            <person name="Daugherty S.C."/>
            <person name="Young S."/>
            <person name="Sadzewicz L."/>
            <person name="Tallon L."/>
            <person name="Cebula T.A."/>
            <person name="Ravel J."/>
            <person name="Colwell R.R."/>
        </authorList>
    </citation>
    <scope>NUCLEOTIDE SEQUENCE [LARGE SCALE GENOMIC DNA]</scope>
    <source>
        <strain evidence="1 2">HENC-02</strain>
    </source>
</reference>
<proteinExistence type="predicted"/>
<sequence length="17" mass="2101">LKPKEQRLKKSFLLWSV</sequence>
<dbReference type="Proteomes" id="UP000008367">
    <property type="component" value="Unassembled WGS sequence"/>
</dbReference>
<dbReference type="EMBL" id="AJSR01002700">
    <property type="protein sequence ID" value="EKM28071.1"/>
    <property type="molecule type" value="Genomic_DNA"/>
</dbReference>
<comment type="caution">
    <text evidence="1">The sequence shown here is derived from an EMBL/GenBank/DDBJ whole genome shotgun (WGS) entry which is preliminary data.</text>
</comment>
<name>A0A454CNT8_VIBHA</name>
<organism evidence="1 2">
    <name type="scientific">Vibrio harveyi</name>
    <name type="common">Beneckea harveyi</name>
    <dbReference type="NCBI Taxonomy" id="669"/>
    <lineage>
        <taxon>Bacteria</taxon>
        <taxon>Pseudomonadati</taxon>
        <taxon>Pseudomonadota</taxon>
        <taxon>Gammaproteobacteria</taxon>
        <taxon>Vibrionales</taxon>
        <taxon>Vibrionaceae</taxon>
        <taxon>Vibrio</taxon>
    </lineage>
</organism>
<evidence type="ECO:0000313" key="1">
    <source>
        <dbReference type="EMBL" id="EKM28071.1"/>
    </source>
</evidence>
<accession>A0A454CNT8</accession>
<dbReference type="AlphaFoldDB" id="A0A454CNT8"/>